<reference evidence="1 2" key="1">
    <citation type="submission" date="2018-06" db="EMBL/GenBank/DDBJ databases">
        <authorList>
            <consortium name="Pathogen Informatics"/>
            <person name="Doyle S."/>
        </authorList>
    </citation>
    <scope>NUCLEOTIDE SEQUENCE [LARGE SCALE GENOMIC DNA]</scope>
    <source>
        <strain evidence="1 2">NCTC11091</strain>
    </source>
</reference>
<proteinExistence type="predicted"/>
<sequence length="253" mass="27973">MFNIEPLSLLKRQVNLRENTIGNTMRVAKIPETMNEARLSSFLAFVLDDADLPNQLTVQERYYTLLNYLAISDSDYSPTGDHSAFFIATQPDDVPSVFEREGVCFGHLTGAHALILEKNCENVFDWLTGAIALQAYGDLTASLGLPDKLIWDEVATTDSQALGDVLLTRFEQIQNLTDGQYTKLYALYAEASDALAHFVTPKFDNDGIALVGGGGKATRFCALSHLPSLIRQLVEYAMERHDSNDGTWANDDA</sequence>
<organism evidence="1 2">
    <name type="scientific">Faucicola atlantae</name>
    <dbReference type="NCBI Taxonomy" id="34059"/>
    <lineage>
        <taxon>Bacteria</taxon>
        <taxon>Pseudomonadati</taxon>
        <taxon>Pseudomonadota</taxon>
        <taxon>Gammaproteobacteria</taxon>
        <taxon>Moraxellales</taxon>
        <taxon>Moraxellaceae</taxon>
        <taxon>Faucicola</taxon>
    </lineage>
</organism>
<gene>
    <name evidence="1" type="ORF">NCTC11091_01012</name>
</gene>
<dbReference type="AlphaFoldDB" id="A0A378Q389"/>
<dbReference type="RefSeq" id="WP_067058617.1">
    <property type="nucleotide sequence ID" value="NZ_MXAO01000050.1"/>
</dbReference>
<dbReference type="EMBL" id="UGQA01000001">
    <property type="protein sequence ID" value="STY95219.1"/>
    <property type="molecule type" value="Genomic_DNA"/>
</dbReference>
<protein>
    <submittedName>
        <fullName evidence="1">Uncharacterized protein</fullName>
    </submittedName>
</protein>
<evidence type="ECO:0000313" key="2">
    <source>
        <dbReference type="Proteomes" id="UP000255193"/>
    </source>
</evidence>
<dbReference type="Proteomes" id="UP000255193">
    <property type="component" value="Unassembled WGS sequence"/>
</dbReference>
<name>A0A378Q389_9GAMM</name>
<evidence type="ECO:0000313" key="1">
    <source>
        <dbReference type="EMBL" id="STY95219.1"/>
    </source>
</evidence>
<accession>A0A378Q389</accession>